<proteinExistence type="predicted"/>
<organism evidence="2 3">
    <name type="scientific">Mucilaginibacter jinjuensis</name>
    <dbReference type="NCBI Taxonomy" id="1176721"/>
    <lineage>
        <taxon>Bacteria</taxon>
        <taxon>Pseudomonadati</taxon>
        <taxon>Bacteroidota</taxon>
        <taxon>Sphingobacteriia</taxon>
        <taxon>Sphingobacteriales</taxon>
        <taxon>Sphingobacteriaceae</taxon>
        <taxon>Mucilaginibacter</taxon>
    </lineage>
</organism>
<dbReference type="InterPro" id="IPR044922">
    <property type="entry name" value="DUF2063_N_sf"/>
</dbReference>
<dbReference type="Proteomes" id="UP001216139">
    <property type="component" value="Chromosome"/>
</dbReference>
<gene>
    <name evidence="2" type="ORF">PQO05_15910</name>
</gene>
<evidence type="ECO:0000259" key="1">
    <source>
        <dbReference type="Pfam" id="PF09836"/>
    </source>
</evidence>
<dbReference type="Pfam" id="PF09836">
    <property type="entry name" value="DUF2063"/>
    <property type="match status" value="1"/>
</dbReference>
<dbReference type="InterPro" id="IPR018640">
    <property type="entry name" value="DUF2063"/>
</dbReference>
<keyword evidence="2" id="KW-0238">DNA-binding</keyword>
<protein>
    <submittedName>
        <fullName evidence="2">DNA-binding domain-containing protein</fullName>
    </submittedName>
</protein>
<dbReference type="Gene3D" id="1.10.150.690">
    <property type="entry name" value="DUF2063"/>
    <property type="match status" value="1"/>
</dbReference>
<dbReference type="RefSeq" id="WP_273628361.1">
    <property type="nucleotide sequence ID" value="NZ_CP117167.1"/>
</dbReference>
<name>A0ABY7T3C7_9SPHI</name>
<evidence type="ECO:0000313" key="2">
    <source>
        <dbReference type="EMBL" id="WCT10221.1"/>
    </source>
</evidence>
<dbReference type="GO" id="GO:0003677">
    <property type="term" value="F:DNA binding"/>
    <property type="evidence" value="ECO:0007669"/>
    <property type="project" value="UniProtKB-KW"/>
</dbReference>
<dbReference type="EMBL" id="CP117167">
    <property type="protein sequence ID" value="WCT10221.1"/>
    <property type="molecule type" value="Genomic_DNA"/>
</dbReference>
<evidence type="ECO:0000313" key="3">
    <source>
        <dbReference type="Proteomes" id="UP001216139"/>
    </source>
</evidence>
<reference evidence="2 3" key="1">
    <citation type="submission" date="2023-02" db="EMBL/GenBank/DDBJ databases">
        <title>Genome sequence of Mucilaginibacter jinjuensis strain KACC 16571.</title>
        <authorList>
            <person name="Kim S."/>
            <person name="Heo J."/>
            <person name="Kwon S.-W."/>
        </authorList>
    </citation>
    <scope>NUCLEOTIDE SEQUENCE [LARGE SCALE GENOMIC DNA]</scope>
    <source>
        <strain evidence="2 3">KACC 16571</strain>
    </source>
</reference>
<sequence length="278" mass="31867">MTELANIQRWLTSIIVKPGTLHDKIKLADDYYKLNNTEVVQPSLRQTSAQRIEIYARGYVARLLECMEAEYPAICHLLGDELFHTFVRAYLVEQPSTSPDLYDLGKNFAAFLKASQPKSTDQSSEFDLPVELAILERSLAEVARIKGLEAMAVKPNNHHDLLYLFNTSNIQASPGLILLKLNWPLADYVKAVYQNQEAEIPEKRESLLAISRMHYRIKFQEIEYWQWCFLQALQTNANYTEAISMAAEQATIAKDTLMADLILWLPVALNFGYIYKNE</sequence>
<keyword evidence="3" id="KW-1185">Reference proteome</keyword>
<feature type="domain" description="Putative DNA-binding" evidence="1">
    <location>
        <begin position="8"/>
        <end position="112"/>
    </location>
</feature>
<accession>A0ABY7T3C7</accession>